<proteinExistence type="predicted"/>
<reference evidence="1 2" key="1">
    <citation type="submission" date="2017-07" db="EMBL/GenBank/DDBJ databases">
        <authorList>
            <person name="Talla V."/>
            <person name="Backstrom N."/>
        </authorList>
    </citation>
    <scope>NUCLEOTIDE SEQUENCE [LARGE SCALE GENOMIC DNA]</scope>
</reference>
<organism evidence="1 2">
    <name type="scientific">Leptidea sinapis</name>
    <dbReference type="NCBI Taxonomy" id="189913"/>
    <lineage>
        <taxon>Eukaryota</taxon>
        <taxon>Metazoa</taxon>
        <taxon>Ecdysozoa</taxon>
        <taxon>Arthropoda</taxon>
        <taxon>Hexapoda</taxon>
        <taxon>Insecta</taxon>
        <taxon>Pterygota</taxon>
        <taxon>Neoptera</taxon>
        <taxon>Endopterygota</taxon>
        <taxon>Lepidoptera</taxon>
        <taxon>Glossata</taxon>
        <taxon>Ditrysia</taxon>
        <taxon>Papilionoidea</taxon>
        <taxon>Pieridae</taxon>
        <taxon>Dismorphiinae</taxon>
        <taxon>Leptidea</taxon>
    </lineage>
</organism>
<protein>
    <submittedName>
        <fullName evidence="1">Uncharacterized protein</fullName>
    </submittedName>
</protein>
<dbReference type="AlphaFoldDB" id="A0A5E4R2H3"/>
<dbReference type="Proteomes" id="UP000324832">
    <property type="component" value="Unassembled WGS sequence"/>
</dbReference>
<sequence length="74" mass="8851">MQENVDNNRDEMLAFYKTLINQHRFTLEGENANGLIEKAKVDTSRHEEELFEGRNHEIQLLEMYFLLVWKPLSL</sequence>
<name>A0A5E4R2H3_9NEOP</name>
<keyword evidence="2" id="KW-1185">Reference proteome</keyword>
<gene>
    <name evidence="1" type="ORF">LSINAPIS_LOCUS14550</name>
</gene>
<evidence type="ECO:0000313" key="2">
    <source>
        <dbReference type="Proteomes" id="UP000324832"/>
    </source>
</evidence>
<dbReference type="EMBL" id="FZQP02006907">
    <property type="protein sequence ID" value="VVD04887.1"/>
    <property type="molecule type" value="Genomic_DNA"/>
</dbReference>
<accession>A0A5E4R2H3</accession>
<evidence type="ECO:0000313" key="1">
    <source>
        <dbReference type="EMBL" id="VVD04887.1"/>
    </source>
</evidence>